<feature type="transmembrane region" description="Helical" evidence="7">
    <location>
        <begin position="262"/>
        <end position="283"/>
    </location>
</feature>
<keyword evidence="6 7" id="KW-0472">Membrane</keyword>
<dbReference type="Gene3D" id="1.10.3720.10">
    <property type="entry name" value="MetI-like"/>
    <property type="match status" value="1"/>
</dbReference>
<evidence type="ECO:0000256" key="1">
    <source>
        <dbReference type="ARBA" id="ARBA00004651"/>
    </source>
</evidence>
<feature type="domain" description="ABC transmembrane type-1" evidence="8">
    <location>
        <begin position="64"/>
        <end position="280"/>
    </location>
</feature>
<dbReference type="InterPro" id="IPR035906">
    <property type="entry name" value="MetI-like_sf"/>
</dbReference>
<evidence type="ECO:0000256" key="6">
    <source>
        <dbReference type="ARBA" id="ARBA00023136"/>
    </source>
</evidence>
<evidence type="ECO:0000256" key="7">
    <source>
        <dbReference type="RuleBase" id="RU363032"/>
    </source>
</evidence>
<comment type="similarity">
    <text evidence="7">Belongs to the binding-protein-dependent transport system permease family.</text>
</comment>
<keyword evidence="3" id="KW-1003">Cell membrane</keyword>
<dbReference type="AlphaFoldDB" id="A0AAU8AP16"/>
<evidence type="ECO:0000256" key="4">
    <source>
        <dbReference type="ARBA" id="ARBA00022692"/>
    </source>
</evidence>
<dbReference type="PANTHER" id="PTHR30193">
    <property type="entry name" value="ABC TRANSPORTER PERMEASE PROTEIN"/>
    <property type="match status" value="1"/>
</dbReference>
<dbReference type="PANTHER" id="PTHR30193:SF37">
    <property type="entry name" value="INNER MEMBRANE ABC TRANSPORTER PERMEASE PROTEIN YCJO"/>
    <property type="match status" value="1"/>
</dbReference>
<dbReference type="GO" id="GO:0055085">
    <property type="term" value="P:transmembrane transport"/>
    <property type="evidence" value="ECO:0007669"/>
    <property type="project" value="InterPro"/>
</dbReference>
<sequence length="289" mass="31828">MRASPRHHSSLYWFCLPALLLSVSVIALPAIATYAMSLTDWDGVSEPWFIGFENYTDLFDDRAFWATLANNGRWLIIFLTIPMALALFVSALLTTRRRAAAVYQAIFLLPFVISPVANVGIWMNVILDNTAGLVGWIDRTITPMGYPLGNPDTALYTVAAVNIWSFWGYLTVILFAAMRQTPEDQLEAAYLEGATAWQIFREVTLPNILPTVALLLALVTILSFLNFDYVFLMTGGGPAGSTEMLSTLAYGFAFRTFEVGKAAAVAVVMSGFGILASFAYIFVSREALK</sequence>
<feature type="transmembrane region" description="Helical" evidence="7">
    <location>
        <begin position="105"/>
        <end position="127"/>
    </location>
</feature>
<evidence type="ECO:0000256" key="5">
    <source>
        <dbReference type="ARBA" id="ARBA00022989"/>
    </source>
</evidence>
<dbReference type="CDD" id="cd06261">
    <property type="entry name" value="TM_PBP2"/>
    <property type="match status" value="1"/>
</dbReference>
<feature type="transmembrane region" description="Helical" evidence="7">
    <location>
        <begin position="208"/>
        <end position="227"/>
    </location>
</feature>
<organism evidence="9">
    <name type="scientific">Alloyangia sp. H15</name>
    <dbReference type="NCBI Taxonomy" id="3029062"/>
    <lineage>
        <taxon>Bacteria</taxon>
        <taxon>Pseudomonadati</taxon>
        <taxon>Pseudomonadota</taxon>
        <taxon>Alphaproteobacteria</taxon>
        <taxon>Rhodobacterales</taxon>
        <taxon>Roseobacteraceae</taxon>
        <taxon>Alloyangia</taxon>
    </lineage>
</organism>
<evidence type="ECO:0000256" key="2">
    <source>
        <dbReference type="ARBA" id="ARBA00022448"/>
    </source>
</evidence>
<dbReference type="PROSITE" id="PS50928">
    <property type="entry name" value="ABC_TM1"/>
    <property type="match status" value="1"/>
</dbReference>
<protein>
    <submittedName>
        <fullName evidence="9">Sugar ABC transporter permease</fullName>
    </submittedName>
</protein>
<comment type="subcellular location">
    <subcellularLocation>
        <location evidence="1 7">Cell membrane</location>
        <topology evidence="1 7">Multi-pass membrane protein</topology>
    </subcellularLocation>
</comment>
<dbReference type="GO" id="GO:0005886">
    <property type="term" value="C:plasma membrane"/>
    <property type="evidence" value="ECO:0007669"/>
    <property type="project" value="UniProtKB-SubCell"/>
</dbReference>
<dbReference type="SUPFAM" id="SSF161098">
    <property type="entry name" value="MetI-like"/>
    <property type="match status" value="1"/>
</dbReference>
<keyword evidence="4 7" id="KW-0812">Transmembrane</keyword>
<keyword evidence="5 7" id="KW-1133">Transmembrane helix</keyword>
<evidence type="ECO:0000259" key="8">
    <source>
        <dbReference type="PROSITE" id="PS50928"/>
    </source>
</evidence>
<reference evidence="9" key="1">
    <citation type="submission" date="2023-02" db="EMBL/GenBank/DDBJ databases">
        <title>Description and genomic characterization of Salipiger bruguierae sp. nov., isolated from the sediment of mangrove plant Bruguiera sexangula.</title>
        <authorList>
            <person name="Long M."/>
        </authorList>
    </citation>
    <scope>NUCLEOTIDE SEQUENCE</scope>
    <source>
        <strain evidence="9">H15</strain>
    </source>
</reference>
<dbReference type="Pfam" id="PF00528">
    <property type="entry name" value="BPD_transp_1"/>
    <property type="match status" value="1"/>
</dbReference>
<gene>
    <name evidence="9" type="ORF">PVT71_16200</name>
</gene>
<feature type="transmembrane region" description="Helical" evidence="7">
    <location>
        <begin position="74"/>
        <end position="93"/>
    </location>
</feature>
<proteinExistence type="inferred from homology"/>
<dbReference type="InterPro" id="IPR051393">
    <property type="entry name" value="ABC_transporter_permease"/>
</dbReference>
<keyword evidence="2 7" id="KW-0813">Transport</keyword>
<feature type="transmembrane region" description="Helical" evidence="7">
    <location>
        <begin position="12"/>
        <end position="36"/>
    </location>
</feature>
<feature type="transmembrane region" description="Helical" evidence="7">
    <location>
        <begin position="154"/>
        <end position="177"/>
    </location>
</feature>
<name>A0AAU8AP16_9RHOB</name>
<evidence type="ECO:0000256" key="3">
    <source>
        <dbReference type="ARBA" id="ARBA00022475"/>
    </source>
</evidence>
<dbReference type="RefSeq" id="WP_353475101.1">
    <property type="nucleotide sequence ID" value="NZ_CP123385.1"/>
</dbReference>
<accession>A0AAU8AP16</accession>
<evidence type="ECO:0000313" key="9">
    <source>
        <dbReference type="EMBL" id="XCC96235.1"/>
    </source>
</evidence>
<dbReference type="InterPro" id="IPR000515">
    <property type="entry name" value="MetI-like"/>
</dbReference>
<dbReference type="EMBL" id="CP123385">
    <property type="protein sequence ID" value="XCC96235.1"/>
    <property type="molecule type" value="Genomic_DNA"/>
</dbReference>